<proteinExistence type="predicted"/>
<dbReference type="EMBL" id="LGKP01000014">
    <property type="protein sequence ID" value="KPL90022.1"/>
    <property type="molecule type" value="Genomic_DNA"/>
</dbReference>
<accession>A0A0P6YXR0</accession>
<dbReference type="STRING" id="70996.SE18_08705"/>
<dbReference type="Proteomes" id="UP000050277">
    <property type="component" value="Unassembled WGS sequence"/>
</dbReference>
<dbReference type="RefSeq" id="WP_054534055.1">
    <property type="nucleotide sequence ID" value="NZ_LGKP01000014.1"/>
</dbReference>
<gene>
    <name evidence="1" type="ORF">SE18_08705</name>
</gene>
<sequence>MQQPTINLSAALVAALTALDPVPPPPPLPQWMRDFLGLRTSDMTIDEVLQSQPVWEYVKCIATYPSEPATLTIIEKAAEISPSPVMASNDLPDGW</sequence>
<name>A0A0P6YXR0_9CHLR</name>
<dbReference type="AlphaFoldDB" id="A0A0P6YXR0"/>
<evidence type="ECO:0000313" key="2">
    <source>
        <dbReference type="Proteomes" id="UP000050277"/>
    </source>
</evidence>
<reference evidence="1 2" key="1">
    <citation type="submission" date="2015-07" db="EMBL/GenBank/DDBJ databases">
        <title>Whole genome sequence of Herpetosiphon geysericola DSM 7119.</title>
        <authorList>
            <person name="Hemp J."/>
            <person name="Ward L.M."/>
            <person name="Pace L.A."/>
            <person name="Fischer W.W."/>
        </authorList>
    </citation>
    <scope>NUCLEOTIDE SEQUENCE [LARGE SCALE GENOMIC DNA]</scope>
    <source>
        <strain evidence="1 2">DSM 7119</strain>
    </source>
</reference>
<protein>
    <submittedName>
        <fullName evidence="1">Uncharacterized protein</fullName>
    </submittedName>
</protein>
<comment type="caution">
    <text evidence="1">The sequence shown here is derived from an EMBL/GenBank/DDBJ whole genome shotgun (WGS) entry which is preliminary data.</text>
</comment>
<keyword evidence="2" id="KW-1185">Reference proteome</keyword>
<evidence type="ECO:0000313" key="1">
    <source>
        <dbReference type="EMBL" id="KPL90022.1"/>
    </source>
</evidence>
<organism evidence="1 2">
    <name type="scientific">Herpetosiphon geysericola</name>
    <dbReference type="NCBI Taxonomy" id="70996"/>
    <lineage>
        <taxon>Bacteria</taxon>
        <taxon>Bacillati</taxon>
        <taxon>Chloroflexota</taxon>
        <taxon>Chloroflexia</taxon>
        <taxon>Herpetosiphonales</taxon>
        <taxon>Herpetosiphonaceae</taxon>
        <taxon>Herpetosiphon</taxon>
    </lineage>
</organism>